<dbReference type="PANTHER" id="PTHR38767:SF1">
    <property type="entry name" value="DNA POLYMERASE III SUBUNIT CHI"/>
    <property type="match status" value="1"/>
</dbReference>
<dbReference type="RefSeq" id="WP_316703641.1">
    <property type="nucleotide sequence ID" value="NZ_CP136336.1"/>
</dbReference>
<keyword evidence="1" id="KW-0548">Nucleotidyltransferase</keyword>
<name>A0ABZ0D0H9_9BURK</name>
<keyword evidence="2" id="KW-1185">Reference proteome</keyword>
<accession>A0ABZ0D0H9</accession>
<dbReference type="SUPFAM" id="SSF102400">
    <property type="entry name" value="DNA polymerase III chi subunit"/>
    <property type="match status" value="1"/>
</dbReference>
<dbReference type="EC" id="2.7.7.7" evidence="1"/>
<evidence type="ECO:0000313" key="1">
    <source>
        <dbReference type="EMBL" id="WOB10749.1"/>
    </source>
</evidence>
<dbReference type="Gene3D" id="3.40.50.10110">
    <property type="entry name" value="DNA polymerase III subunit chi"/>
    <property type="match status" value="1"/>
</dbReference>
<protein>
    <submittedName>
        <fullName evidence="1">DNA polymerase III subunit chi</fullName>
        <ecNumber evidence="1">2.7.7.7</ecNumber>
    </submittedName>
</protein>
<keyword evidence="1" id="KW-0808">Transferase</keyword>
<dbReference type="InterPro" id="IPR036768">
    <property type="entry name" value="PolIII_chi_sf"/>
</dbReference>
<dbReference type="Proteomes" id="UP001303946">
    <property type="component" value="Chromosome"/>
</dbReference>
<sequence length="147" mass="16874">MTEVSFHFNVPDRMAYACRLLRKAVRRGAKVVVSAPGDVLARFDKQLWVFEPLDFVPHVYARTGQEPAARLRDTPVWLSEQVREAPHHEVLLNLGNELVDGFEGFARVIELVSHDGEDRQAGRARWKHYSDRGYEITRHDVAQEAQP</sequence>
<dbReference type="Pfam" id="PF04364">
    <property type="entry name" value="DNA_pol3_chi"/>
    <property type="match status" value="1"/>
</dbReference>
<gene>
    <name evidence="1" type="ORF">RXV79_11995</name>
</gene>
<dbReference type="InterPro" id="IPR007459">
    <property type="entry name" value="DNA_pol3_chi"/>
</dbReference>
<proteinExistence type="predicted"/>
<organism evidence="1 2">
    <name type="scientific">Piscinibacter gummiphilus</name>
    <dbReference type="NCBI Taxonomy" id="946333"/>
    <lineage>
        <taxon>Bacteria</taxon>
        <taxon>Pseudomonadati</taxon>
        <taxon>Pseudomonadota</taxon>
        <taxon>Betaproteobacteria</taxon>
        <taxon>Burkholderiales</taxon>
        <taxon>Sphaerotilaceae</taxon>
        <taxon>Piscinibacter</taxon>
    </lineage>
</organism>
<evidence type="ECO:0000313" key="2">
    <source>
        <dbReference type="Proteomes" id="UP001303946"/>
    </source>
</evidence>
<reference evidence="1 2" key="1">
    <citation type="submission" date="2023-10" db="EMBL/GenBank/DDBJ databases">
        <title>Bacteria for the degradation of biodegradable plastic PBAT(Polybutylene adipate terephthalate).</title>
        <authorList>
            <person name="Weon H.-Y."/>
            <person name="Yeon J."/>
        </authorList>
    </citation>
    <scope>NUCLEOTIDE SEQUENCE [LARGE SCALE GENOMIC DNA]</scope>
    <source>
        <strain evidence="1 2">SBD 7-3</strain>
    </source>
</reference>
<dbReference type="GO" id="GO:0003887">
    <property type="term" value="F:DNA-directed DNA polymerase activity"/>
    <property type="evidence" value="ECO:0007669"/>
    <property type="project" value="UniProtKB-EC"/>
</dbReference>
<dbReference type="EMBL" id="CP136336">
    <property type="protein sequence ID" value="WOB10749.1"/>
    <property type="molecule type" value="Genomic_DNA"/>
</dbReference>
<dbReference type="PANTHER" id="PTHR38767">
    <property type="entry name" value="DNA POLYMERASE III SUBUNIT CHI"/>
    <property type="match status" value="1"/>
</dbReference>